<dbReference type="SUPFAM" id="SSF110296">
    <property type="entry name" value="Oligoxyloglucan reducing end-specific cellobiohydrolase"/>
    <property type="match status" value="1"/>
</dbReference>
<comment type="caution">
    <text evidence="1">The sequence shown here is derived from an EMBL/GenBank/DDBJ whole genome shotgun (WGS) entry which is preliminary data.</text>
</comment>
<accession>A0A7W9CJW1</accession>
<dbReference type="AlphaFoldDB" id="A0A7W9CJW1"/>
<dbReference type="InterPro" id="IPR002860">
    <property type="entry name" value="BNR_rpt"/>
</dbReference>
<dbReference type="PROSITE" id="PS51318">
    <property type="entry name" value="TAT"/>
    <property type="match status" value="1"/>
</dbReference>
<dbReference type="RefSeq" id="WP_183213795.1">
    <property type="nucleotide sequence ID" value="NZ_JACHOR010000004.1"/>
</dbReference>
<reference evidence="1 2" key="1">
    <citation type="submission" date="2020-08" db="EMBL/GenBank/DDBJ databases">
        <title>Genomic Encyclopedia of Type Strains, Phase IV (KMG-IV): sequencing the most valuable type-strain genomes for metagenomic binning, comparative biology and taxonomic classification.</title>
        <authorList>
            <person name="Goeker M."/>
        </authorList>
    </citation>
    <scope>NUCLEOTIDE SEQUENCE [LARGE SCALE GENOMIC DNA]</scope>
    <source>
        <strain evidence="1 2">DSM 4737</strain>
    </source>
</reference>
<dbReference type="Pfam" id="PF02012">
    <property type="entry name" value="BNR"/>
    <property type="match status" value="1"/>
</dbReference>
<dbReference type="InterPro" id="IPR006311">
    <property type="entry name" value="TAT_signal"/>
</dbReference>
<dbReference type="EMBL" id="JACHOR010000004">
    <property type="protein sequence ID" value="MBB5746826.1"/>
    <property type="molecule type" value="Genomic_DNA"/>
</dbReference>
<name>A0A7W9CJW1_9CAUL</name>
<evidence type="ECO:0000313" key="1">
    <source>
        <dbReference type="EMBL" id="MBB5746826.1"/>
    </source>
</evidence>
<keyword evidence="2" id="KW-1185">Reference proteome</keyword>
<protein>
    <submittedName>
        <fullName evidence="1">Photosystem II stability/assembly factor-like uncharacterized protein</fullName>
    </submittedName>
</protein>
<gene>
    <name evidence="1" type="ORF">GGR13_002433</name>
</gene>
<sequence>MDRRQLMAGTVAMAVAPAVSRAQAPATAPAWVKLPTEPYRGKQDDVVFVDAMTGWYGNGLGRLFRTTDGGQTWTKQLDRPGTFVRALGFVDAQLGFLGNIGPDYFPGVTDTTPLYRTRDGGASWEPITIAGPAVTGICAIDIHKAAFINAGVLDHRITVRAGGRVGGPALLATSRDGGETWTSEDLSALTAMILDIHFVDERIGFIAGATDTSVEQSRAVILRTADGGRSWSRVYEGQRPFELTWKMSFPTEATGYVTVQSYNPDPTVSQRVFAKTTDGGLTWAEMPLVDNAAARAFGVGFVDEQHGWIGAMPHGFETRDGGATWTPATMGLAVNKVRVVPTATGKAVFAIGVELHRLDLES</sequence>
<organism evidence="1 2">
    <name type="scientific">Brevundimonas variabilis</name>
    <dbReference type="NCBI Taxonomy" id="74312"/>
    <lineage>
        <taxon>Bacteria</taxon>
        <taxon>Pseudomonadati</taxon>
        <taxon>Pseudomonadota</taxon>
        <taxon>Alphaproteobacteria</taxon>
        <taxon>Caulobacterales</taxon>
        <taxon>Caulobacteraceae</taxon>
        <taxon>Brevundimonas</taxon>
    </lineage>
</organism>
<dbReference type="Gene3D" id="2.130.10.10">
    <property type="entry name" value="YVTN repeat-like/Quinoprotein amine dehydrogenase"/>
    <property type="match status" value="2"/>
</dbReference>
<dbReference type="PANTHER" id="PTHR47199:SF2">
    <property type="entry name" value="PHOTOSYSTEM II STABILITY_ASSEMBLY FACTOR HCF136, CHLOROPLASTIC"/>
    <property type="match status" value="1"/>
</dbReference>
<dbReference type="CDD" id="cd15482">
    <property type="entry name" value="Sialidase_non-viral"/>
    <property type="match status" value="1"/>
</dbReference>
<dbReference type="PANTHER" id="PTHR47199">
    <property type="entry name" value="PHOTOSYSTEM II STABILITY/ASSEMBLY FACTOR HCF136, CHLOROPLASTIC"/>
    <property type="match status" value="1"/>
</dbReference>
<dbReference type="InterPro" id="IPR015943">
    <property type="entry name" value="WD40/YVTN_repeat-like_dom_sf"/>
</dbReference>
<proteinExistence type="predicted"/>
<dbReference type="Proteomes" id="UP000545037">
    <property type="component" value="Unassembled WGS sequence"/>
</dbReference>
<evidence type="ECO:0000313" key="2">
    <source>
        <dbReference type="Proteomes" id="UP000545037"/>
    </source>
</evidence>